<feature type="domain" description="FAD-binding FR-type" evidence="11">
    <location>
        <begin position="206"/>
        <end position="446"/>
    </location>
</feature>
<sequence>MSGTFVNEKLTVLYGSQTGNAQDLAERIWRESKRFHFAGTVCSMDDYDVLELINERCVIFVCSTTGQGEEPDNMKQFWKFLLRRSLPADSLKKLNFAVLGLGDSSYVKYNFVAKRLNKRLGQLGAHQLIPIGLGDDQHDLGYDGASDPWIEALWINALNAFPLPQGVSPLDRNQPVVPRWNVTSKLCLEPKSVNKQQSLYYSTRTSKEFFVTIIDNVRVTTDDHFQDVRLIKLKTNGQEYNSGDVVVLRPRNLPSQVAEFQRILLENDVDIPPETIFNLSERSSDFPVPPHLQGPISFQQLCEEYFDLTSIPRRHTFSILAQLTDSEIEKEKCLEFTTAEGQDDLYNYCNRPRRNITEVLEDFRHATKNITKDILFELLQPIKPRDFSIASSCRYHRDEIHILVAVVKYKTKLTKERLGLCSNYLADLKSGDEVSVWLKKGSFKFPLNPEDPAIMVGPGTGVAPFRNFIFQRVNEGVASADNLILFFGCRSRCKDFYCKDEYESLQDEGMLHLICAFSRDQDDKIYVQHKIAENAKEVWRALATRRAHIFVAGNSKNMPQEVRSAFARVCVEEGGLDEEKAEAFLAQMEKTNQYQTETWS</sequence>
<dbReference type="InterPro" id="IPR017938">
    <property type="entry name" value="Riboflavin_synthase-like_b-brl"/>
</dbReference>
<dbReference type="InterPro" id="IPR028879">
    <property type="entry name" value="NDOR1"/>
</dbReference>
<comment type="similarity">
    <text evidence="9">In the C-terminal section; belongs to the flavoprotein pyridine nucleotide cytochrome reductase family.</text>
</comment>
<dbReference type="GeneID" id="108569594"/>
<dbReference type="InterPro" id="IPR001094">
    <property type="entry name" value="Flavdoxin-like"/>
</dbReference>
<comment type="caution">
    <text evidence="9">Lacks conserved residue(s) required for the propagation of feature annotation.</text>
</comment>
<feature type="binding site" evidence="9">
    <location>
        <begin position="385"/>
        <end position="388"/>
    </location>
    <ligand>
        <name>FAD</name>
        <dbReference type="ChEBI" id="CHEBI:57692"/>
    </ligand>
</feature>
<dbReference type="SUPFAM" id="SSF52218">
    <property type="entry name" value="Flavoproteins"/>
    <property type="match status" value="1"/>
</dbReference>
<evidence type="ECO:0000256" key="3">
    <source>
        <dbReference type="ARBA" id="ARBA00022490"/>
    </source>
</evidence>
<comment type="similarity">
    <text evidence="9">In the N-terminal section; belongs to the flavodoxin family.</text>
</comment>
<comment type="similarity">
    <text evidence="9">Belongs to the NADPH-dependent diflavin oxidoreductase NDOR1 family.</text>
</comment>
<evidence type="ECO:0000256" key="4">
    <source>
        <dbReference type="ARBA" id="ARBA00022630"/>
    </source>
</evidence>
<keyword evidence="3 9" id="KW-0963">Cytoplasm</keyword>
<feature type="binding site" evidence="9">
    <location>
        <position position="460"/>
    </location>
    <ligand>
        <name>NADP(+)</name>
        <dbReference type="ChEBI" id="CHEBI:58349"/>
    </ligand>
</feature>
<dbReference type="PANTHER" id="PTHR19384:SF10">
    <property type="entry name" value="NADPH-DEPENDENT DIFLAVIN OXIDOREDUCTASE 1"/>
    <property type="match status" value="1"/>
</dbReference>
<name>A0ABM1NIP0_NICVS</name>
<comment type="cofactor">
    <cofactor evidence="1 9">
        <name>FMN</name>
        <dbReference type="ChEBI" id="CHEBI:58210"/>
    </cofactor>
</comment>
<comment type="catalytic activity">
    <reaction evidence="9">
        <text>2 oxidized [2Fe-2S]-[protein] + NADPH = 2 reduced [2Fe-2S]-[protein] + NADP(+) + H(+)</text>
        <dbReference type="Rhea" id="RHEA:67716"/>
        <dbReference type="Rhea" id="RHEA-COMP:17327"/>
        <dbReference type="Rhea" id="RHEA-COMP:17328"/>
        <dbReference type="ChEBI" id="CHEBI:15378"/>
        <dbReference type="ChEBI" id="CHEBI:33737"/>
        <dbReference type="ChEBI" id="CHEBI:33738"/>
        <dbReference type="ChEBI" id="CHEBI:57783"/>
        <dbReference type="ChEBI" id="CHEBI:58349"/>
    </reaction>
</comment>
<dbReference type="InterPro" id="IPR008254">
    <property type="entry name" value="Flavodoxin/NO_synth"/>
</dbReference>
<evidence type="ECO:0000256" key="8">
    <source>
        <dbReference type="ARBA" id="ARBA00023002"/>
    </source>
</evidence>
<dbReference type="Gene3D" id="3.40.50.360">
    <property type="match status" value="1"/>
</dbReference>
<dbReference type="SUPFAM" id="SSF63380">
    <property type="entry name" value="Riboflavin synthase domain-like"/>
    <property type="match status" value="1"/>
</dbReference>
<comment type="subcellular location">
    <subcellularLocation>
        <location evidence="9">Cytoplasm</location>
    </subcellularLocation>
</comment>
<dbReference type="Gene3D" id="1.20.990.10">
    <property type="entry name" value="NADPH-cytochrome p450 Reductase, Chain A, domain 3"/>
    <property type="match status" value="1"/>
</dbReference>
<dbReference type="SUPFAM" id="SSF52343">
    <property type="entry name" value="Ferredoxin reductase-like, C-terminal NADP-linked domain"/>
    <property type="match status" value="1"/>
</dbReference>
<dbReference type="RefSeq" id="XP_017786690.1">
    <property type="nucleotide sequence ID" value="XM_017931201.1"/>
</dbReference>
<evidence type="ECO:0000259" key="10">
    <source>
        <dbReference type="PROSITE" id="PS50902"/>
    </source>
</evidence>
<dbReference type="InterPro" id="IPR029039">
    <property type="entry name" value="Flavoprotein-like_sf"/>
</dbReference>
<dbReference type="InterPro" id="IPR023173">
    <property type="entry name" value="NADPH_Cyt_P450_Rdtase_alpha"/>
</dbReference>
<comment type="function">
    <text evidence="9">NADPH-dependent reductase which is a central component of the cytosolic iron-sulfur (Fe-S) protein assembly (CIA) machinery. Transfers electrons from NADPH via its FAD and FMN prosthetic groups to the [2Fe-2S] cluster of the anamorsin/DRE2 homolog, another key component of the CIA machinery. In turn, this reduced cluster provides electrons for assembly of cytosolic iron-sulfur cluster proteins.</text>
</comment>
<feature type="binding site" evidence="9">
    <location>
        <begin position="419"/>
        <end position="422"/>
    </location>
    <ligand>
        <name>FAD</name>
        <dbReference type="ChEBI" id="CHEBI:57692"/>
    </ligand>
</feature>
<evidence type="ECO:0000256" key="1">
    <source>
        <dbReference type="ARBA" id="ARBA00001917"/>
    </source>
</evidence>
<evidence type="ECO:0000313" key="12">
    <source>
        <dbReference type="Proteomes" id="UP000695000"/>
    </source>
</evidence>
<keyword evidence="6 9" id="KW-0274">FAD</keyword>
<feature type="binding site" evidence="9">
    <location>
        <position position="136"/>
    </location>
    <ligand>
        <name>FMN</name>
        <dbReference type="ChEBI" id="CHEBI:58210"/>
    </ligand>
</feature>
<dbReference type="PROSITE" id="PS51384">
    <property type="entry name" value="FAD_FR"/>
    <property type="match status" value="1"/>
</dbReference>
<dbReference type="Gene3D" id="2.40.30.10">
    <property type="entry name" value="Translation factors"/>
    <property type="match status" value="1"/>
</dbReference>
<accession>A0ABM1NIP0</accession>
<evidence type="ECO:0000256" key="9">
    <source>
        <dbReference type="HAMAP-Rule" id="MF_03178"/>
    </source>
</evidence>
<dbReference type="Pfam" id="PF00175">
    <property type="entry name" value="NAD_binding_1"/>
    <property type="match status" value="1"/>
</dbReference>
<dbReference type="Proteomes" id="UP000695000">
    <property type="component" value="Unplaced"/>
</dbReference>
<dbReference type="HAMAP" id="MF_03178">
    <property type="entry name" value="NDOR1"/>
    <property type="match status" value="1"/>
</dbReference>
<feature type="binding site" evidence="9">
    <location>
        <begin position="16"/>
        <end position="21"/>
    </location>
    <ligand>
        <name>FMN</name>
        <dbReference type="ChEBI" id="CHEBI:58210"/>
    </ligand>
</feature>
<keyword evidence="8 9" id="KW-0560">Oxidoreductase</keyword>
<dbReference type="PRINTS" id="PR00371">
    <property type="entry name" value="FPNCR"/>
</dbReference>
<dbReference type="PROSITE" id="PS50902">
    <property type="entry name" value="FLAVODOXIN_LIKE"/>
    <property type="match status" value="1"/>
</dbReference>
<keyword evidence="12" id="KW-1185">Reference proteome</keyword>
<dbReference type="InterPro" id="IPR001433">
    <property type="entry name" value="OxRdtase_FAD/NAD-bd"/>
</dbReference>
<evidence type="ECO:0000256" key="7">
    <source>
        <dbReference type="ARBA" id="ARBA00022857"/>
    </source>
</evidence>
<feature type="domain" description="Flavodoxin-like" evidence="10">
    <location>
        <begin position="10"/>
        <end position="154"/>
    </location>
</feature>
<feature type="binding site" evidence="9">
    <location>
        <begin position="524"/>
        <end position="528"/>
    </location>
    <ligand>
        <name>NADP(+)</name>
        <dbReference type="ChEBI" id="CHEBI:58349"/>
    </ligand>
</feature>
<dbReference type="PRINTS" id="PR00369">
    <property type="entry name" value="FLAVODOXIN"/>
</dbReference>
<evidence type="ECO:0000256" key="6">
    <source>
        <dbReference type="ARBA" id="ARBA00022827"/>
    </source>
</evidence>
<organism evidence="12 13">
    <name type="scientific">Nicrophorus vespilloides</name>
    <name type="common">Boreal carrion beetle</name>
    <dbReference type="NCBI Taxonomy" id="110193"/>
    <lineage>
        <taxon>Eukaryota</taxon>
        <taxon>Metazoa</taxon>
        <taxon>Ecdysozoa</taxon>
        <taxon>Arthropoda</taxon>
        <taxon>Hexapoda</taxon>
        <taxon>Insecta</taxon>
        <taxon>Pterygota</taxon>
        <taxon>Neoptera</taxon>
        <taxon>Endopterygota</taxon>
        <taxon>Coleoptera</taxon>
        <taxon>Polyphaga</taxon>
        <taxon>Staphyliniformia</taxon>
        <taxon>Silphidae</taxon>
        <taxon>Nicrophorinae</taxon>
        <taxon>Nicrophorus</taxon>
    </lineage>
</organism>
<feature type="binding site" evidence="9">
    <location>
        <position position="353"/>
    </location>
    <ligand>
        <name>FAD</name>
        <dbReference type="ChEBI" id="CHEBI:57692"/>
    </ligand>
</feature>
<dbReference type="InterPro" id="IPR001709">
    <property type="entry name" value="Flavoprot_Pyr_Nucl_cyt_Rdtase"/>
</dbReference>
<dbReference type="InterPro" id="IPR017927">
    <property type="entry name" value="FAD-bd_FR_type"/>
</dbReference>
<gene>
    <name evidence="13" type="primary">LOC108569594</name>
</gene>
<comment type="cofactor">
    <cofactor evidence="2 9">
        <name>FAD</name>
        <dbReference type="ChEBI" id="CHEBI:57692"/>
    </cofactor>
</comment>
<feature type="binding site" evidence="9">
    <location>
        <begin position="63"/>
        <end position="66"/>
    </location>
    <ligand>
        <name>FMN</name>
        <dbReference type="ChEBI" id="CHEBI:58210"/>
    </ligand>
</feature>
<evidence type="ECO:0000256" key="2">
    <source>
        <dbReference type="ARBA" id="ARBA00001974"/>
    </source>
</evidence>
<feature type="binding site" evidence="9">
    <location>
        <begin position="518"/>
        <end position="519"/>
    </location>
    <ligand>
        <name>NADP(+)</name>
        <dbReference type="ChEBI" id="CHEBI:58349"/>
    </ligand>
</feature>
<evidence type="ECO:0000313" key="13">
    <source>
        <dbReference type="RefSeq" id="XP_017786690.1"/>
    </source>
</evidence>
<evidence type="ECO:0000256" key="5">
    <source>
        <dbReference type="ARBA" id="ARBA00022643"/>
    </source>
</evidence>
<dbReference type="EC" id="1.18.1.-" evidence="9"/>
<dbReference type="InterPro" id="IPR039261">
    <property type="entry name" value="FNR_nucleotide-bd"/>
</dbReference>
<feature type="binding site" evidence="9">
    <location>
        <position position="599"/>
    </location>
    <ligand>
        <name>FAD</name>
        <dbReference type="ChEBI" id="CHEBI:57692"/>
    </ligand>
</feature>
<evidence type="ECO:0000259" key="11">
    <source>
        <dbReference type="PROSITE" id="PS51384"/>
    </source>
</evidence>
<proteinExistence type="inferred from homology"/>
<reference evidence="13" key="1">
    <citation type="submission" date="2025-08" db="UniProtKB">
        <authorList>
            <consortium name="RefSeq"/>
        </authorList>
    </citation>
    <scope>IDENTIFICATION</scope>
    <source>
        <tissue evidence="13">Whole Larva</tissue>
    </source>
</reference>
<dbReference type="Gene3D" id="3.40.50.80">
    <property type="entry name" value="Nucleotide-binding domain of ferredoxin-NADP reductase (FNR) module"/>
    <property type="match status" value="1"/>
</dbReference>
<keyword evidence="4 9" id="KW-0285">Flavoprotein</keyword>
<protein>
    <recommendedName>
        <fullName evidence="9">NADPH-dependent diflavin oxidoreductase 1</fullName>
        <ecNumber evidence="9">1.18.1.-</ecNumber>
    </recommendedName>
    <alternativeName>
        <fullName evidence="9">NADPH-dependent FMN and FAD-containing oxidoreductase</fullName>
    </alternativeName>
</protein>
<dbReference type="Pfam" id="PF00667">
    <property type="entry name" value="FAD_binding_1"/>
    <property type="match status" value="1"/>
</dbReference>
<dbReference type="Pfam" id="PF00258">
    <property type="entry name" value="Flavodoxin_1"/>
    <property type="match status" value="1"/>
</dbReference>
<dbReference type="InterPro" id="IPR003097">
    <property type="entry name" value="CysJ-like_FAD-binding"/>
</dbReference>
<dbReference type="PANTHER" id="PTHR19384">
    <property type="entry name" value="NITRIC OXIDE SYNTHASE-RELATED"/>
    <property type="match status" value="1"/>
</dbReference>
<feature type="binding site" evidence="9">
    <location>
        <begin position="101"/>
        <end position="110"/>
    </location>
    <ligand>
        <name>FMN</name>
        <dbReference type="ChEBI" id="CHEBI:58210"/>
    </ligand>
</feature>
<keyword evidence="5 9" id="KW-0288">FMN</keyword>
<keyword evidence="7 9" id="KW-0521">NADP</keyword>